<keyword evidence="1" id="KW-0472">Membrane</keyword>
<feature type="transmembrane region" description="Helical" evidence="1">
    <location>
        <begin position="78"/>
        <end position="96"/>
    </location>
</feature>
<evidence type="ECO:0000256" key="1">
    <source>
        <dbReference type="SAM" id="Phobius"/>
    </source>
</evidence>
<sequence length="124" mass="14296">MRVKRRNPAAVIYNDAVSVCTFWSGVDYFPTVRGVNRRRSAVCPDIYSVMKAVFYMGGRVSAVSVIAGYVIRAVRHNLKRPAHITFIFCFFINLFLQKRHQIFKILGFLCILIGELFIILFLVF</sequence>
<accession>A0A645E387</accession>
<name>A0A645E387_9ZZZZ</name>
<keyword evidence="1" id="KW-0812">Transmembrane</keyword>
<keyword evidence="1" id="KW-1133">Transmembrane helix</keyword>
<gene>
    <name evidence="2" type="ORF">SDC9_143014</name>
</gene>
<organism evidence="2">
    <name type="scientific">bioreactor metagenome</name>
    <dbReference type="NCBI Taxonomy" id="1076179"/>
    <lineage>
        <taxon>unclassified sequences</taxon>
        <taxon>metagenomes</taxon>
        <taxon>ecological metagenomes</taxon>
    </lineage>
</organism>
<reference evidence="2" key="1">
    <citation type="submission" date="2019-08" db="EMBL/GenBank/DDBJ databases">
        <authorList>
            <person name="Kucharzyk K."/>
            <person name="Murdoch R.W."/>
            <person name="Higgins S."/>
            <person name="Loffler F."/>
        </authorList>
    </citation>
    <scope>NUCLEOTIDE SEQUENCE</scope>
</reference>
<feature type="transmembrane region" description="Helical" evidence="1">
    <location>
        <begin position="52"/>
        <end position="71"/>
    </location>
</feature>
<comment type="caution">
    <text evidence="2">The sequence shown here is derived from an EMBL/GenBank/DDBJ whole genome shotgun (WGS) entry which is preliminary data.</text>
</comment>
<proteinExistence type="predicted"/>
<feature type="transmembrane region" description="Helical" evidence="1">
    <location>
        <begin position="102"/>
        <end position="123"/>
    </location>
</feature>
<protein>
    <submittedName>
        <fullName evidence="2">Uncharacterized protein</fullName>
    </submittedName>
</protein>
<dbReference type="AlphaFoldDB" id="A0A645E387"/>
<evidence type="ECO:0000313" key="2">
    <source>
        <dbReference type="EMBL" id="MPM95858.1"/>
    </source>
</evidence>
<dbReference type="EMBL" id="VSSQ01042298">
    <property type="protein sequence ID" value="MPM95858.1"/>
    <property type="molecule type" value="Genomic_DNA"/>
</dbReference>